<feature type="region of interest" description="Disordered" evidence="2">
    <location>
        <begin position="406"/>
        <end position="437"/>
    </location>
</feature>
<keyword evidence="6" id="KW-1185">Reference proteome</keyword>
<dbReference type="Gene3D" id="3.30.420.10">
    <property type="entry name" value="Ribonuclease H-like superfamily/Ribonuclease H"/>
    <property type="match status" value="1"/>
</dbReference>
<dbReference type="RefSeq" id="XP_062711383.1">
    <property type="nucleotide sequence ID" value="XM_062855399.1"/>
</dbReference>
<dbReference type="InterPro" id="IPR005312">
    <property type="entry name" value="DUF1759"/>
</dbReference>
<feature type="domain" description="Integrase catalytic" evidence="4">
    <location>
        <begin position="1440"/>
        <end position="1630"/>
    </location>
</feature>
<evidence type="ECO:0000313" key="6">
    <source>
        <dbReference type="Proteomes" id="UP000069940"/>
    </source>
</evidence>
<evidence type="ECO:0000313" key="5">
    <source>
        <dbReference type="EnsemblMetazoa" id="AALFPA23_019981.P29420"/>
    </source>
</evidence>
<dbReference type="SMART" id="SM00343">
    <property type="entry name" value="ZnF_C2HC"/>
    <property type="match status" value="1"/>
</dbReference>
<name>A0ABM1ZMR0_AEDAL</name>
<evidence type="ECO:0000259" key="3">
    <source>
        <dbReference type="PROSITE" id="PS50158"/>
    </source>
</evidence>
<evidence type="ECO:0000256" key="2">
    <source>
        <dbReference type="SAM" id="MobiDB-lite"/>
    </source>
</evidence>
<dbReference type="PANTHER" id="PTHR47331">
    <property type="entry name" value="PHD-TYPE DOMAIN-CONTAINING PROTEIN"/>
    <property type="match status" value="1"/>
</dbReference>
<feature type="compositionally biased region" description="Low complexity" evidence="2">
    <location>
        <begin position="306"/>
        <end position="319"/>
    </location>
</feature>
<dbReference type="Pfam" id="PF05380">
    <property type="entry name" value="Peptidase_A17"/>
    <property type="match status" value="1"/>
</dbReference>
<dbReference type="PROSITE" id="PS50158">
    <property type="entry name" value="ZF_CCHC"/>
    <property type="match status" value="1"/>
</dbReference>
<dbReference type="InterPro" id="IPR043502">
    <property type="entry name" value="DNA/RNA_pol_sf"/>
</dbReference>
<dbReference type="PANTHER" id="PTHR47331:SF1">
    <property type="entry name" value="GAG-LIKE PROTEIN"/>
    <property type="match status" value="1"/>
</dbReference>
<dbReference type="InterPro" id="IPR041588">
    <property type="entry name" value="Integrase_H2C2"/>
</dbReference>
<dbReference type="Pfam" id="PF17921">
    <property type="entry name" value="Integrase_H2C2"/>
    <property type="match status" value="1"/>
</dbReference>
<dbReference type="SUPFAM" id="SSF53098">
    <property type="entry name" value="Ribonuclease H-like"/>
    <property type="match status" value="1"/>
</dbReference>
<proteinExistence type="predicted"/>
<protein>
    <recommendedName>
        <fullName evidence="7">Endonuclease</fullName>
    </recommendedName>
</protein>
<feature type="region of interest" description="Disordered" evidence="2">
    <location>
        <begin position="299"/>
        <end position="329"/>
    </location>
</feature>
<sequence>MSAERKLKALKARLRSLQTSFRLIKTFVDEYEEELHALEVPVRLESLIRLWADYCTVQSELETLDDAGLEEYLKERAMYESAYYKVKGFLLSVNKSAPLSPTCASPTSHTHAHGLTSSSHVRLPDIKLPVFSGNLDHWLNFHDLYMSLVHSSTELSNIQKFYYLRASLSGDALKLVQTIPITAANYHVAWSLLEDHFQNKPRLKQSYLNALFESATLKRESAPDLHALVERFESNVKVLHQLGEKTEFWDLILIRMLSVRLDATTRRDWEEYSATKTDVTFKDLTSFIQRRVSVLQTLQGKGVETPPSSSSSSLGPPKKSTQRSAACHSATHANTDRKCLVCSEHHPLYMCPTFSKLVVEDKEKEIRRLQLCRNCLRKGHVVRECPSSSSCRKCKHRHHTQLCPGELVTTTTNSPSTTSKSAAAHTPEEQPRTSASVTVTEMPTYAASQKRQTTVLLATAVVLFVDDNGTEHAVRALLDSGSECCFVSERFLQSVSICRKKVSIPISGIGQSTVNAKFTVLSHIRSRVCNYSTTVECLVLPKLTMDLPSASIEATTWNIPPGVQLADPTFHKRNVIDLVLGADVFYDIFNVSGRIHIGDALPPLINSTFGWVVSGRTPCPATRRPLIANVATITELTEMMERFWTLEEKVSSSCHSIEEAACESHFQQTVSRDDQGRYIVRLPIKPDVLTLLGDNRRTAVRRFRMVEQRIAQSPQLFQQYINFMDEYSSLGHMRKVNDYETPPNPNYHLPHHAVLREESTTTKVRVVFDASCKTSRGPSLNDALMVGPIVQEELRSIIMRARTHPIMLIADIKQMFRQILVDERDTPLQRIVWRTSPDKPLDTYELKTVTYGTACAPFLATRVLHKLAEDEQDGFPAAAEVLRKDFYVDDLFSGADSVQDAIELREQLDMLLSKGGFVLRKWASNIPAVLDGVSPDNRALQSCVDFDFDQCIKTLGLYWEPSTDYLRYRISFPPVSPDCAISKRSVLSNIARLFDPIGLVGPVVTVAKLFMQELWLLKHEDGETWGWDEELPAAIKERWRAYCEQLPRLNELRIERWVLCPTPTSIQLHFFSDASKLAYGACCYLRSSNCNGTIKVTLLTARSRVAPLKQQSIPRLELCGALLATELFQKVAASLNNFQEIFFWVDSTIVLCWLKAEPTTWTTFVANRVSKIQQATQRGTWNHVAGQFNPADCISRGTSAETILEDDLWWHGPSWLHLEPALWPNQPTMSGKIVLPETRHLPISATTATVEPSFIDDLVSKFSNYSKLLRVVAYCRRFLQNVKATSLVSPYINTTELQDAEAVIVRLVQQQFYKEEWQALEKSQPISSKSKLRWFHPFLSTDRVMRIGGRIHQASQPFDSKHQIILPGKHALSTLLLRSLHLKHLHAAPQLLLNILRLRYWIAGARSLAKNIVHNCVTCTRARPKLLQQFMSELPASRVVASRPFSITGIDYWGPILLQPPHRRAAPRKAFVAVFVCFSTRAVHLELVADLTTSKFLQALRRFVSRRGLCNEIHSDNGRNFIGAANELRQLIRNKDHHRALAEECASNGIRWRFNPPKASNFGGLWEAAIQSAQKHFVRVLGTSTLAPDDMETFLSQIECCLNSRPIVPLTDDPTDFEVLTPGHFLVGSALKAVPDADVSEIACNRLTKWQQVQKKLQIIWKRWHMEYLSTLQPRTKWLNPPIALQKGQLVLLMDEKSPPMVWPTARIEELHPGSDGNTRVVTLRTAHGCYTRPVNKICLLPIPLSNEETPEQNTKHRETK</sequence>
<dbReference type="CDD" id="cd01644">
    <property type="entry name" value="RT_pepA17"/>
    <property type="match status" value="1"/>
</dbReference>
<evidence type="ECO:0000256" key="1">
    <source>
        <dbReference type="PROSITE-ProRule" id="PRU00047"/>
    </source>
</evidence>
<keyword evidence="1" id="KW-0862">Zinc</keyword>
<dbReference type="InterPro" id="IPR012337">
    <property type="entry name" value="RNaseH-like_sf"/>
</dbReference>
<dbReference type="Pfam" id="PF18701">
    <property type="entry name" value="DUF5641"/>
    <property type="match status" value="1"/>
</dbReference>
<organism evidence="5 6">
    <name type="scientific">Aedes albopictus</name>
    <name type="common">Asian tiger mosquito</name>
    <name type="synonym">Stegomyia albopicta</name>
    <dbReference type="NCBI Taxonomy" id="7160"/>
    <lineage>
        <taxon>Eukaryota</taxon>
        <taxon>Metazoa</taxon>
        <taxon>Ecdysozoa</taxon>
        <taxon>Arthropoda</taxon>
        <taxon>Hexapoda</taxon>
        <taxon>Insecta</taxon>
        <taxon>Pterygota</taxon>
        <taxon>Neoptera</taxon>
        <taxon>Endopterygota</taxon>
        <taxon>Diptera</taxon>
        <taxon>Nematocera</taxon>
        <taxon>Culicoidea</taxon>
        <taxon>Culicidae</taxon>
        <taxon>Culicinae</taxon>
        <taxon>Aedini</taxon>
        <taxon>Aedes</taxon>
        <taxon>Stegomyia</taxon>
    </lineage>
</organism>
<dbReference type="GeneID" id="134289514"/>
<keyword evidence="1" id="KW-0863">Zinc-finger</keyword>
<dbReference type="InterPro" id="IPR036397">
    <property type="entry name" value="RNaseH_sf"/>
</dbReference>
<dbReference type="Proteomes" id="UP000069940">
    <property type="component" value="Unassembled WGS sequence"/>
</dbReference>
<dbReference type="SUPFAM" id="SSF56672">
    <property type="entry name" value="DNA/RNA polymerases"/>
    <property type="match status" value="1"/>
</dbReference>
<dbReference type="CDD" id="cd00303">
    <property type="entry name" value="retropepsin_like"/>
    <property type="match status" value="1"/>
</dbReference>
<evidence type="ECO:0000259" key="4">
    <source>
        <dbReference type="PROSITE" id="PS50994"/>
    </source>
</evidence>
<reference evidence="5" key="2">
    <citation type="submission" date="2025-05" db="UniProtKB">
        <authorList>
            <consortium name="EnsemblMetazoa"/>
        </authorList>
    </citation>
    <scope>IDENTIFICATION</scope>
    <source>
        <strain evidence="5">Foshan</strain>
    </source>
</reference>
<dbReference type="Pfam" id="PF03564">
    <property type="entry name" value="DUF1759"/>
    <property type="match status" value="1"/>
</dbReference>
<dbReference type="InterPro" id="IPR001584">
    <property type="entry name" value="Integrase_cat-core"/>
</dbReference>
<feature type="domain" description="CCHC-type" evidence="3">
    <location>
        <begin position="372"/>
        <end position="387"/>
    </location>
</feature>
<dbReference type="InterPro" id="IPR040676">
    <property type="entry name" value="DUF5641"/>
</dbReference>
<accession>A0ABM1ZMR0</accession>
<feature type="compositionally biased region" description="Low complexity" evidence="2">
    <location>
        <begin position="409"/>
        <end position="425"/>
    </location>
</feature>
<keyword evidence="1" id="KW-0479">Metal-binding</keyword>
<evidence type="ECO:0008006" key="7">
    <source>
        <dbReference type="Google" id="ProtNLM"/>
    </source>
</evidence>
<dbReference type="InterPro" id="IPR008042">
    <property type="entry name" value="Retrotrans_Pao"/>
</dbReference>
<dbReference type="EnsemblMetazoa" id="AALFPA23_019981.R29420">
    <property type="protein sequence ID" value="AALFPA23_019981.P29420"/>
    <property type="gene ID" value="AALFPA23_019981"/>
</dbReference>
<reference evidence="6" key="1">
    <citation type="journal article" date="2015" name="Proc. Natl. Acad. Sci. U.S.A.">
        <title>Genome sequence of the Asian Tiger mosquito, Aedes albopictus, reveals insights into its biology, genetics, and evolution.</title>
        <authorList>
            <person name="Chen X.G."/>
            <person name="Jiang X."/>
            <person name="Gu J."/>
            <person name="Xu M."/>
            <person name="Wu Y."/>
            <person name="Deng Y."/>
            <person name="Zhang C."/>
            <person name="Bonizzoni M."/>
            <person name="Dermauw W."/>
            <person name="Vontas J."/>
            <person name="Armbruster P."/>
            <person name="Huang X."/>
            <person name="Yang Y."/>
            <person name="Zhang H."/>
            <person name="He W."/>
            <person name="Peng H."/>
            <person name="Liu Y."/>
            <person name="Wu K."/>
            <person name="Chen J."/>
            <person name="Lirakis M."/>
            <person name="Topalis P."/>
            <person name="Van Leeuwen T."/>
            <person name="Hall A.B."/>
            <person name="Jiang X."/>
            <person name="Thorpe C."/>
            <person name="Mueller R.L."/>
            <person name="Sun C."/>
            <person name="Waterhouse R.M."/>
            <person name="Yan G."/>
            <person name="Tu Z.J."/>
            <person name="Fang X."/>
            <person name="James A.A."/>
        </authorList>
    </citation>
    <scope>NUCLEOTIDE SEQUENCE [LARGE SCALE GENOMIC DNA]</scope>
    <source>
        <strain evidence="6">Foshan</strain>
    </source>
</reference>
<dbReference type="InterPro" id="IPR001878">
    <property type="entry name" value="Znf_CCHC"/>
</dbReference>
<dbReference type="PROSITE" id="PS50994">
    <property type="entry name" value="INTEGRASE"/>
    <property type="match status" value="1"/>
</dbReference>